<dbReference type="EMBL" id="LCBY01000049">
    <property type="protein sequence ID" value="KKS20877.1"/>
    <property type="molecule type" value="Genomic_DNA"/>
</dbReference>
<reference evidence="2 3" key="1">
    <citation type="journal article" date="2015" name="Nature">
        <title>rRNA introns, odd ribosomes, and small enigmatic genomes across a large radiation of phyla.</title>
        <authorList>
            <person name="Brown C.T."/>
            <person name="Hug L.A."/>
            <person name="Thomas B.C."/>
            <person name="Sharon I."/>
            <person name="Castelle C.J."/>
            <person name="Singh A."/>
            <person name="Wilkins M.J."/>
            <person name="Williams K.H."/>
            <person name="Banfield J.F."/>
        </authorList>
    </citation>
    <scope>NUCLEOTIDE SEQUENCE [LARGE SCALE GENOMIC DNA]</scope>
</reference>
<dbReference type="Proteomes" id="UP000034371">
    <property type="component" value="Unassembled WGS sequence"/>
</dbReference>
<sequence length="117" mass="13311">MSLLRMPPRVRTDRVPESSWRQPFFAAQPRKESGCARGIAHVMLAIFGHGVAFFPFGQARVHEDQDRKHGERDQRRPLQKEAEHDQYEAEVLRVAHVGVWPAGCQFAAALRLVEDAP</sequence>
<evidence type="ECO:0000313" key="3">
    <source>
        <dbReference type="Proteomes" id="UP000034371"/>
    </source>
</evidence>
<comment type="caution">
    <text evidence="2">The sequence shown here is derived from an EMBL/GenBank/DDBJ whole genome shotgun (WGS) entry which is preliminary data.</text>
</comment>
<accession>A0A0G0X912</accession>
<evidence type="ECO:0000313" key="2">
    <source>
        <dbReference type="EMBL" id="KKS20877.1"/>
    </source>
</evidence>
<protein>
    <submittedName>
        <fullName evidence="2">Uncharacterized protein</fullName>
    </submittedName>
</protein>
<name>A0A0G0X912_9BACT</name>
<gene>
    <name evidence="2" type="ORF">UU78_C0049G0002</name>
</gene>
<dbReference type="AlphaFoldDB" id="A0A0G0X912"/>
<evidence type="ECO:0000256" key="1">
    <source>
        <dbReference type="SAM" id="MobiDB-lite"/>
    </source>
</evidence>
<feature type="region of interest" description="Disordered" evidence="1">
    <location>
        <begin position="62"/>
        <end position="83"/>
    </location>
</feature>
<proteinExistence type="predicted"/>
<organism evidence="2 3">
    <name type="scientific">Candidatus Roizmanbacteria bacterium GW2011_GWC2_41_7</name>
    <dbReference type="NCBI Taxonomy" id="1618487"/>
    <lineage>
        <taxon>Bacteria</taxon>
        <taxon>Candidatus Roizmaniibacteriota</taxon>
    </lineage>
</organism>